<sequence>MTRKYDRVPELSLKAYTDGSLSERRDFEEALMEGFKYFGFIILKDHKVSRDLLQRAYDKSAEFFALPEDYKMQFFRKDGQRGYTPFGREHAKDSKYPDLKEFWHVGREFDATSPLADAYPANMWPDKPESFRTTFIELYDALEEAGLVMLEALAPSLDVPRNFFRDMATDGNSILRLLHYPPIPEGVEPGSIRAAAHEDINLITILVAANGAGLQLLDREGEWLPVETDPDNLIVDAGDMLARVCNDVIPATTHRVVNPEGAVNESRYSMPFFMHPRWDAMLSCLDSCKGDGAKYPDITAEDFLQQRLREIGLAG</sequence>
<evidence type="ECO:0000256" key="6">
    <source>
        <dbReference type="ARBA" id="ARBA00022666"/>
    </source>
</evidence>
<dbReference type="InterPro" id="IPR027443">
    <property type="entry name" value="IPNS-like_sf"/>
</dbReference>
<dbReference type="EC" id="1.13.12.19" evidence="4"/>
<dbReference type="Proteomes" id="UP000239504">
    <property type="component" value="Unassembled WGS sequence"/>
</dbReference>
<comment type="similarity">
    <text evidence="11">Belongs to the iron/ascorbate-dependent oxidoreductase family.</text>
</comment>
<dbReference type="GO" id="GO:0009693">
    <property type="term" value="P:ethylene biosynthetic process"/>
    <property type="evidence" value="ECO:0007669"/>
    <property type="project" value="UniProtKB-KW"/>
</dbReference>
<evidence type="ECO:0000256" key="4">
    <source>
        <dbReference type="ARBA" id="ARBA00012531"/>
    </source>
</evidence>
<dbReference type="Pfam" id="PF14226">
    <property type="entry name" value="DIOX_N"/>
    <property type="match status" value="1"/>
</dbReference>
<comment type="caution">
    <text evidence="13">The sequence shown here is derived from an EMBL/GenBank/DDBJ whole genome shotgun (WGS) entry which is preliminary data.</text>
</comment>
<dbReference type="EMBL" id="PJCH01000017">
    <property type="protein sequence ID" value="PQA85362.1"/>
    <property type="molecule type" value="Genomic_DNA"/>
</dbReference>
<accession>A0A2S7JYN7</accession>
<evidence type="ECO:0000256" key="9">
    <source>
        <dbReference type="ARBA" id="ARBA00047725"/>
    </source>
</evidence>
<dbReference type="Gene3D" id="2.60.120.330">
    <property type="entry name" value="B-lactam Antibiotic, Isopenicillin N Synthase, Chain"/>
    <property type="match status" value="1"/>
</dbReference>
<feature type="domain" description="Fe2OG dioxygenase" evidence="12">
    <location>
        <begin position="170"/>
        <end position="276"/>
    </location>
</feature>
<keyword evidence="14" id="KW-1185">Reference proteome</keyword>
<reference evidence="13 14" key="1">
    <citation type="submission" date="2017-12" db="EMBL/GenBank/DDBJ databases">
        <authorList>
            <person name="Hurst M.R.H."/>
        </authorList>
    </citation>
    <scope>NUCLEOTIDE SEQUENCE [LARGE SCALE GENOMIC DNA]</scope>
    <source>
        <strain evidence="13 14">SY-3-19</strain>
    </source>
</reference>
<dbReference type="InterPro" id="IPR044861">
    <property type="entry name" value="IPNS-like_FE2OG_OXY"/>
</dbReference>
<evidence type="ECO:0000256" key="1">
    <source>
        <dbReference type="ARBA" id="ARBA00001954"/>
    </source>
</evidence>
<evidence type="ECO:0000313" key="14">
    <source>
        <dbReference type="Proteomes" id="UP000239504"/>
    </source>
</evidence>
<dbReference type="RefSeq" id="WP_104832002.1">
    <property type="nucleotide sequence ID" value="NZ_PJCH01000017.1"/>
</dbReference>
<dbReference type="InterPro" id="IPR050231">
    <property type="entry name" value="Iron_ascorbate_oxido_reductase"/>
</dbReference>
<evidence type="ECO:0000256" key="7">
    <source>
        <dbReference type="ARBA" id="ARBA00031011"/>
    </source>
</evidence>
<evidence type="ECO:0000313" key="13">
    <source>
        <dbReference type="EMBL" id="PQA85362.1"/>
    </source>
</evidence>
<dbReference type="OrthoDB" id="21825at2"/>
<dbReference type="AlphaFoldDB" id="A0A2S7JYN7"/>
<gene>
    <name evidence="13" type="ORF">CW354_20625</name>
</gene>
<dbReference type="InterPro" id="IPR026992">
    <property type="entry name" value="DIOX_N"/>
</dbReference>
<evidence type="ECO:0000256" key="11">
    <source>
        <dbReference type="RuleBase" id="RU003682"/>
    </source>
</evidence>
<dbReference type="GO" id="GO:0102276">
    <property type="term" value="F:2-oxoglutarate oxygenase/decarboxylase (ethylene-forming) activity"/>
    <property type="evidence" value="ECO:0007669"/>
    <property type="project" value="UniProtKB-EC"/>
</dbReference>
<dbReference type="PANTHER" id="PTHR47990">
    <property type="entry name" value="2-OXOGLUTARATE (2OG) AND FE(II)-DEPENDENT OXYGENASE SUPERFAMILY PROTEIN-RELATED"/>
    <property type="match status" value="1"/>
</dbReference>
<evidence type="ECO:0000256" key="3">
    <source>
        <dbReference type="ARBA" id="ARBA00012293"/>
    </source>
</evidence>
<evidence type="ECO:0000256" key="2">
    <source>
        <dbReference type="ARBA" id="ARBA00004767"/>
    </source>
</evidence>
<comment type="catalytic activity">
    <reaction evidence="9">
        <text>2-oxoglutarate + O2 + 2 H(+) = ethene + 3 CO2 + H2O</text>
        <dbReference type="Rhea" id="RHEA:31523"/>
        <dbReference type="ChEBI" id="CHEBI:15377"/>
        <dbReference type="ChEBI" id="CHEBI:15378"/>
        <dbReference type="ChEBI" id="CHEBI:15379"/>
        <dbReference type="ChEBI" id="CHEBI:16526"/>
        <dbReference type="ChEBI" id="CHEBI:16810"/>
        <dbReference type="ChEBI" id="CHEBI:18153"/>
        <dbReference type="EC" id="1.13.12.19"/>
    </reaction>
</comment>
<comment type="cofactor">
    <cofactor evidence="1">
        <name>Fe(2+)</name>
        <dbReference type="ChEBI" id="CHEBI:29033"/>
    </cofactor>
</comment>
<comment type="catalytic activity">
    <reaction evidence="10">
        <text>L-arginine + 2-oxoglutarate + O2 = guanidine + L-glutamate 5-semialdehyde + succinate + CO2</text>
        <dbReference type="Rhea" id="RHEA:31535"/>
        <dbReference type="ChEBI" id="CHEBI:15379"/>
        <dbReference type="ChEBI" id="CHEBI:16526"/>
        <dbReference type="ChEBI" id="CHEBI:16810"/>
        <dbReference type="ChEBI" id="CHEBI:30031"/>
        <dbReference type="ChEBI" id="CHEBI:30087"/>
        <dbReference type="ChEBI" id="CHEBI:32682"/>
        <dbReference type="ChEBI" id="CHEBI:58066"/>
        <dbReference type="EC" id="1.14.20.7"/>
    </reaction>
</comment>
<keyword evidence="11" id="KW-0560">Oxidoreductase</keyword>
<dbReference type="SUPFAM" id="SSF51197">
    <property type="entry name" value="Clavaminate synthase-like"/>
    <property type="match status" value="1"/>
</dbReference>
<name>A0A2S7JYN7_9PROT</name>
<evidence type="ECO:0000256" key="8">
    <source>
        <dbReference type="ARBA" id="ARBA00031282"/>
    </source>
</evidence>
<proteinExistence type="inferred from homology"/>
<evidence type="ECO:0000256" key="10">
    <source>
        <dbReference type="ARBA" id="ARBA00049359"/>
    </source>
</evidence>
<keyword evidence="6" id="KW-0266">Ethylene biosynthesis</keyword>
<keyword evidence="11" id="KW-0408">Iron</keyword>
<protein>
    <recommendedName>
        <fullName evidence="5">2-oxoglutarate-dependent ethylene/succinate-forming enzyme</fullName>
        <ecNumber evidence="4">1.13.12.19</ecNumber>
        <ecNumber evidence="3">1.14.20.7</ecNumber>
    </recommendedName>
    <alternativeName>
        <fullName evidence="7">2-oxoglutarate dioxygenase (ethylene-forming)</fullName>
    </alternativeName>
    <alternativeName>
        <fullName evidence="8">2-oxoglutarate/L-arginine monooxygenase/decarboxylase (succinate-forming)</fullName>
    </alternativeName>
</protein>
<keyword evidence="11" id="KW-0479">Metal-binding</keyword>
<evidence type="ECO:0000259" key="12">
    <source>
        <dbReference type="PROSITE" id="PS51471"/>
    </source>
</evidence>
<dbReference type="EC" id="1.14.20.7" evidence="3"/>
<evidence type="ECO:0000256" key="5">
    <source>
        <dbReference type="ARBA" id="ARBA00019045"/>
    </source>
</evidence>
<comment type="pathway">
    <text evidence="2">Alkene biosynthesis; ethylene biosynthesis via 2-oxoglutarate.</text>
</comment>
<dbReference type="GO" id="GO:0046872">
    <property type="term" value="F:metal ion binding"/>
    <property type="evidence" value="ECO:0007669"/>
    <property type="project" value="UniProtKB-KW"/>
</dbReference>
<dbReference type="Pfam" id="PF03171">
    <property type="entry name" value="2OG-FeII_Oxy"/>
    <property type="match status" value="1"/>
</dbReference>
<organism evidence="13 14">
    <name type="scientific">Hyphococcus luteus</name>
    <dbReference type="NCBI Taxonomy" id="2058213"/>
    <lineage>
        <taxon>Bacteria</taxon>
        <taxon>Pseudomonadati</taxon>
        <taxon>Pseudomonadota</taxon>
        <taxon>Alphaproteobacteria</taxon>
        <taxon>Parvularculales</taxon>
        <taxon>Parvularculaceae</taxon>
        <taxon>Hyphococcus</taxon>
    </lineage>
</organism>
<dbReference type="PROSITE" id="PS51471">
    <property type="entry name" value="FE2OG_OXY"/>
    <property type="match status" value="1"/>
</dbReference>
<dbReference type="InterPro" id="IPR005123">
    <property type="entry name" value="Oxoglu/Fe-dep_dioxygenase_dom"/>
</dbReference>